<comment type="caution">
    <text evidence="1">The sequence shown here is derived from an EMBL/GenBank/DDBJ whole genome shotgun (WGS) entry which is preliminary data.</text>
</comment>
<sequence length="366" mass="39381">MLNFLVFAVLAAAVVVALCWPVLKGRAGGPARAEYDEAVFRDQLAELDRDKARGLIGPAEADAARNEIARRLLGVDRRTPAMQAAGAGKWPVLLVAAVVPVAALALYMTIGAPGRPDMPLQARLETALANNDVQALMAKAEAHLAEKPDDLRGWEVLAPIYRASERYEDAAKAYLNVIRLKGPTAETYADYGEMLVFANAGLVPKEAAAAFAEALKLDVKSPKARFYAGLALKQDGKPDEALALWRALLAETGPQDSWKQVLEAQIATLAPAPGAPQLSNEQVAATQNMTSQDRENMIRGMVDGLEERLKSAPADLEGWQRLIRARAVLGEMDKARAAYSSAKEQFKADEQAMATLAQSAKQLGIE</sequence>
<gene>
    <name evidence="1" type="primary">ccmI</name>
    <name evidence="1" type="ORF">JHL16_26665</name>
</gene>
<reference evidence="1" key="1">
    <citation type="submission" date="2021-01" db="EMBL/GenBank/DDBJ databases">
        <authorList>
            <person name="Sun Q."/>
        </authorList>
    </citation>
    <scope>NUCLEOTIDE SEQUENCE</scope>
    <source>
        <strain evidence="1">YIM B02566</strain>
    </source>
</reference>
<evidence type="ECO:0000313" key="1">
    <source>
        <dbReference type="EMBL" id="MBK1869976.1"/>
    </source>
</evidence>
<dbReference type="EMBL" id="JAENHL010000008">
    <property type="protein sequence ID" value="MBK1869976.1"/>
    <property type="molecule type" value="Genomic_DNA"/>
</dbReference>
<name>A0ACC5RBV8_9HYPH</name>
<proteinExistence type="predicted"/>
<dbReference type="Proteomes" id="UP000616151">
    <property type="component" value="Unassembled WGS sequence"/>
</dbReference>
<organism evidence="1 2">
    <name type="scientific">Taklimakanibacter albus</name>
    <dbReference type="NCBI Taxonomy" id="2800327"/>
    <lineage>
        <taxon>Bacteria</taxon>
        <taxon>Pseudomonadati</taxon>
        <taxon>Pseudomonadota</taxon>
        <taxon>Alphaproteobacteria</taxon>
        <taxon>Hyphomicrobiales</taxon>
        <taxon>Aestuariivirgaceae</taxon>
        <taxon>Taklimakanibacter</taxon>
    </lineage>
</organism>
<protein>
    <submittedName>
        <fullName evidence="1">C-type cytochrome biogenesis protein CcmI</fullName>
    </submittedName>
</protein>
<evidence type="ECO:0000313" key="2">
    <source>
        <dbReference type="Proteomes" id="UP000616151"/>
    </source>
</evidence>
<keyword evidence="2" id="KW-1185">Reference proteome</keyword>
<accession>A0ACC5RBV8</accession>